<dbReference type="InterPro" id="IPR029756">
    <property type="entry name" value="MTH1187/YkoF-like"/>
</dbReference>
<dbReference type="Proteomes" id="UP001139264">
    <property type="component" value="Unassembled WGS sequence"/>
</dbReference>
<dbReference type="SUPFAM" id="SSF89957">
    <property type="entry name" value="MTH1187/YkoF-like"/>
    <property type="match status" value="1"/>
</dbReference>
<evidence type="ECO:0000313" key="4">
    <source>
        <dbReference type="Proteomes" id="UP001139264"/>
    </source>
</evidence>
<proteinExistence type="inferred from homology"/>
<dbReference type="EMBL" id="JAJFZP010000005">
    <property type="protein sequence ID" value="MCC3268982.1"/>
    <property type="molecule type" value="Genomic_DNA"/>
</dbReference>
<feature type="domain" description="Thiamine-binding protein" evidence="2">
    <location>
        <begin position="20"/>
        <end position="102"/>
    </location>
</feature>
<evidence type="ECO:0000256" key="1">
    <source>
        <dbReference type="ARBA" id="ARBA00010272"/>
    </source>
</evidence>
<protein>
    <submittedName>
        <fullName evidence="3">Thiamine-binding protein</fullName>
    </submittedName>
</protein>
<evidence type="ECO:0000313" key="3">
    <source>
        <dbReference type="EMBL" id="MCC3268982.1"/>
    </source>
</evidence>
<evidence type="ECO:0000259" key="2">
    <source>
        <dbReference type="Pfam" id="PF01910"/>
    </source>
</evidence>
<dbReference type="GO" id="GO:0005829">
    <property type="term" value="C:cytosol"/>
    <property type="evidence" value="ECO:0007669"/>
    <property type="project" value="TreeGrafter"/>
</dbReference>
<gene>
    <name evidence="3" type="ORF">LJ751_06355</name>
</gene>
<sequence length="121" mass="12511">MLVAFSVAPSGVGPETPAGPAAADASVHDAVAAAVRIVRESGLPNRTDAMFTTLEGEWDEVMEVIRRATEAVGRYGSRVSLVLKADIRPGHTGELVGKVERLEAALERSPGTDSGSGSPLS</sequence>
<name>A0A9X1M133_9MICC</name>
<dbReference type="AlphaFoldDB" id="A0A9X1M133"/>
<dbReference type="Gene3D" id="3.30.70.930">
    <property type="match status" value="1"/>
</dbReference>
<dbReference type="PANTHER" id="PTHR33777">
    <property type="entry name" value="UPF0045 PROTEIN ECM15"/>
    <property type="match status" value="1"/>
</dbReference>
<accession>A0A9X1M133</accession>
<comment type="similarity">
    <text evidence="1">Belongs to the UPF0045 family.</text>
</comment>
<dbReference type="InterPro" id="IPR002767">
    <property type="entry name" value="Thiamine_BP"/>
</dbReference>
<dbReference type="Pfam" id="PF01910">
    <property type="entry name" value="Thiamine_BP"/>
    <property type="match status" value="1"/>
</dbReference>
<dbReference type="InterPro" id="IPR051614">
    <property type="entry name" value="UPF0045_domain"/>
</dbReference>
<dbReference type="PANTHER" id="PTHR33777:SF1">
    <property type="entry name" value="UPF0045 PROTEIN ECM15"/>
    <property type="match status" value="1"/>
</dbReference>
<reference evidence="3" key="1">
    <citation type="submission" date="2021-10" db="EMBL/GenBank/DDBJ databases">
        <title>Novel species in genus Arthrobacter.</title>
        <authorList>
            <person name="Liu Y."/>
        </authorList>
    </citation>
    <scope>NUCLEOTIDE SEQUENCE</scope>
    <source>
        <strain evidence="3">Zg-Y809</strain>
    </source>
</reference>
<comment type="caution">
    <text evidence="3">The sequence shown here is derived from an EMBL/GenBank/DDBJ whole genome shotgun (WGS) entry which is preliminary data.</text>
</comment>
<organism evidence="3 4">
    <name type="scientific">Arthrobacter gengyunqii</name>
    <dbReference type="NCBI Taxonomy" id="2886940"/>
    <lineage>
        <taxon>Bacteria</taxon>
        <taxon>Bacillati</taxon>
        <taxon>Actinomycetota</taxon>
        <taxon>Actinomycetes</taxon>
        <taxon>Micrococcales</taxon>
        <taxon>Micrococcaceae</taxon>
        <taxon>Arthrobacter</taxon>
    </lineage>
</organism>
<dbReference type="RefSeq" id="WP_227907516.1">
    <property type="nucleotide sequence ID" value="NZ_CP095461.1"/>
</dbReference>